<dbReference type="GO" id="GO:0045893">
    <property type="term" value="P:positive regulation of DNA-templated transcription"/>
    <property type="evidence" value="ECO:0007669"/>
    <property type="project" value="TreeGrafter"/>
</dbReference>
<dbReference type="AlphaFoldDB" id="A0A9Q0KU27"/>
<dbReference type="PANTHER" id="PTHR46391:SF35">
    <property type="entry name" value="BASIC LEUCINE ZIPPER 34-LIKE ISOFORM X1"/>
    <property type="match status" value="1"/>
</dbReference>
<keyword evidence="6" id="KW-1185">Reference proteome</keyword>
<evidence type="ECO:0000256" key="2">
    <source>
        <dbReference type="ARBA" id="ARBA00023163"/>
    </source>
</evidence>
<keyword evidence="2" id="KW-0804">Transcription</keyword>
<evidence type="ECO:0000256" key="4">
    <source>
        <dbReference type="SAM" id="MobiDB-lite"/>
    </source>
</evidence>
<dbReference type="GO" id="GO:0005634">
    <property type="term" value="C:nucleus"/>
    <property type="evidence" value="ECO:0007669"/>
    <property type="project" value="TreeGrafter"/>
</dbReference>
<accession>A0A9Q0KU27</accession>
<proteinExistence type="predicted"/>
<comment type="caution">
    <text evidence="5">The sequence shown here is derived from an EMBL/GenBank/DDBJ whole genome shotgun (WGS) entry which is preliminary data.</text>
</comment>
<sequence>MADANYNMVTKGFLPPRYPKQIERFIMNQNHSTSSAFLNVDVPPRMSMGFGFAGSFHQAKGGDTFFSPGMTMNRRAPGISMRDETKEVGDQSYLQLSDAAISSILNVDPNRNENPSILSAMNPNSVGVPNASNSSVNNIDLNYFHQYKSTQEIDPKMDPKKMKRVFANRLYGQRHRKQQTEYIAELEGKETALQNRFAGEDGDEVSKADEALEVVSDYGDGAKVPTKRGIDSSPPVENHVKLGSDGSQCEKPWSTQLFKNRVLEREHPRLRRCFC</sequence>
<evidence type="ECO:0000256" key="1">
    <source>
        <dbReference type="ARBA" id="ARBA00023015"/>
    </source>
</evidence>
<dbReference type="EMBL" id="JAMYWD010000003">
    <property type="protein sequence ID" value="KAJ4976284.1"/>
    <property type="molecule type" value="Genomic_DNA"/>
</dbReference>
<evidence type="ECO:0000313" key="5">
    <source>
        <dbReference type="EMBL" id="KAJ4976284.1"/>
    </source>
</evidence>
<keyword evidence="1" id="KW-0805">Transcription regulation</keyword>
<dbReference type="Proteomes" id="UP001141806">
    <property type="component" value="Unassembled WGS sequence"/>
</dbReference>
<evidence type="ECO:0000313" key="6">
    <source>
        <dbReference type="Proteomes" id="UP001141806"/>
    </source>
</evidence>
<gene>
    <name evidence="5" type="ORF">NE237_001390</name>
</gene>
<reference evidence="5" key="1">
    <citation type="journal article" date="2023" name="Plant J.">
        <title>The genome of the king protea, Protea cynaroides.</title>
        <authorList>
            <person name="Chang J."/>
            <person name="Duong T.A."/>
            <person name="Schoeman C."/>
            <person name="Ma X."/>
            <person name="Roodt D."/>
            <person name="Barker N."/>
            <person name="Li Z."/>
            <person name="Van de Peer Y."/>
            <person name="Mizrachi E."/>
        </authorList>
    </citation>
    <scope>NUCLEOTIDE SEQUENCE</scope>
    <source>
        <tissue evidence="5">Young leaves</tissue>
    </source>
</reference>
<dbReference type="PANTHER" id="PTHR46391">
    <property type="entry name" value="BASIC LEUCINE ZIPPER 34"/>
    <property type="match status" value="1"/>
</dbReference>
<organism evidence="5 6">
    <name type="scientific">Protea cynaroides</name>
    <dbReference type="NCBI Taxonomy" id="273540"/>
    <lineage>
        <taxon>Eukaryota</taxon>
        <taxon>Viridiplantae</taxon>
        <taxon>Streptophyta</taxon>
        <taxon>Embryophyta</taxon>
        <taxon>Tracheophyta</taxon>
        <taxon>Spermatophyta</taxon>
        <taxon>Magnoliopsida</taxon>
        <taxon>Proteales</taxon>
        <taxon>Proteaceae</taxon>
        <taxon>Protea</taxon>
    </lineage>
</organism>
<evidence type="ECO:0000256" key="3">
    <source>
        <dbReference type="ARBA" id="ARBA00023242"/>
    </source>
</evidence>
<dbReference type="GO" id="GO:0003677">
    <property type="term" value="F:DNA binding"/>
    <property type="evidence" value="ECO:0007669"/>
    <property type="project" value="TreeGrafter"/>
</dbReference>
<name>A0A9Q0KU27_9MAGN</name>
<protein>
    <submittedName>
        <fullName evidence="5">Uncharacterized protein</fullName>
    </submittedName>
</protein>
<feature type="region of interest" description="Disordered" evidence="4">
    <location>
        <begin position="223"/>
        <end position="248"/>
    </location>
</feature>
<dbReference type="InterPro" id="IPR052483">
    <property type="entry name" value="bZIP_transcription_regulators"/>
</dbReference>
<dbReference type="OrthoDB" id="552661at2759"/>
<keyword evidence="3" id="KW-0539">Nucleus</keyword>